<dbReference type="GO" id="GO:0032259">
    <property type="term" value="P:methylation"/>
    <property type="evidence" value="ECO:0007669"/>
    <property type="project" value="UniProtKB-KW"/>
</dbReference>
<protein>
    <submittedName>
        <fullName evidence="2">Chemotaxis protein methyltransferase CheR</fullName>
        <ecNumber evidence="2">2.1.1.80</ecNumber>
    </submittedName>
</protein>
<feature type="non-terminal residue" evidence="2">
    <location>
        <position position="286"/>
    </location>
</feature>
<gene>
    <name evidence="2" type="ORF">AVDCRST_MAG91-1859</name>
</gene>
<feature type="region of interest" description="Disordered" evidence="1">
    <location>
        <begin position="183"/>
        <end position="286"/>
    </location>
</feature>
<sequence>GSERRRLPATRRPAGAADGPAADDQPPLADRDRVEGLDAVARDRHAGRADRGAGRRRAAAARRRGGRGAAQQRDLFLSRPCAVRPAARQRAARDPRDARGDAPHIDLVRGRVDRAGGLLPRHDYRRGPRPVARMEGRDPGHGRVAGRDRPGARRRLFAVRGAARFADHPDGPLVRAAWRGMAHREVPRPRRPVPGAFDPGAAAASRDLRPDPVPEPDALLHRRRAPSGVFAVGGGHRPRRDADAGRGRDGDRSDGPFRRRPAGARALPRVARNDGQVGAARRGGPI</sequence>
<feature type="compositionally biased region" description="Basic and acidic residues" evidence="1">
    <location>
        <begin position="29"/>
        <end position="53"/>
    </location>
</feature>
<dbReference type="GO" id="GO:0008983">
    <property type="term" value="F:protein-glutamate O-methyltransferase activity"/>
    <property type="evidence" value="ECO:0007669"/>
    <property type="project" value="UniProtKB-EC"/>
</dbReference>
<feature type="compositionally biased region" description="Low complexity" evidence="1">
    <location>
        <begin position="10"/>
        <end position="28"/>
    </location>
</feature>
<feature type="compositionally biased region" description="Basic and acidic residues" evidence="1">
    <location>
        <begin position="91"/>
        <end position="151"/>
    </location>
</feature>
<feature type="region of interest" description="Disordered" evidence="1">
    <location>
        <begin position="1"/>
        <end position="152"/>
    </location>
</feature>
<keyword evidence="2" id="KW-0489">Methyltransferase</keyword>
<dbReference type="EMBL" id="CADCVX010000347">
    <property type="protein sequence ID" value="CAA9515110.1"/>
    <property type="molecule type" value="Genomic_DNA"/>
</dbReference>
<feature type="compositionally biased region" description="Low complexity" evidence="1">
    <location>
        <begin position="79"/>
        <end position="89"/>
    </location>
</feature>
<accession>A0A6J4T6B2</accession>
<keyword evidence="2" id="KW-0808">Transferase</keyword>
<dbReference type="AlphaFoldDB" id="A0A6J4T6B2"/>
<feature type="non-terminal residue" evidence="2">
    <location>
        <position position="1"/>
    </location>
</feature>
<reference evidence="2" key="1">
    <citation type="submission" date="2020-02" db="EMBL/GenBank/DDBJ databases">
        <authorList>
            <person name="Meier V. D."/>
        </authorList>
    </citation>
    <scope>NUCLEOTIDE SEQUENCE</scope>
    <source>
        <strain evidence="2">AVDCRST_MAG91</strain>
    </source>
</reference>
<evidence type="ECO:0000256" key="1">
    <source>
        <dbReference type="SAM" id="MobiDB-lite"/>
    </source>
</evidence>
<organism evidence="2">
    <name type="scientific">uncultured Sphingomonadaceae bacterium</name>
    <dbReference type="NCBI Taxonomy" id="169976"/>
    <lineage>
        <taxon>Bacteria</taxon>
        <taxon>Pseudomonadati</taxon>
        <taxon>Pseudomonadota</taxon>
        <taxon>Alphaproteobacteria</taxon>
        <taxon>Sphingomonadales</taxon>
        <taxon>Sphingomonadaceae</taxon>
        <taxon>environmental samples</taxon>
    </lineage>
</organism>
<feature type="compositionally biased region" description="Basic residues" evidence="1">
    <location>
        <begin position="54"/>
        <end position="66"/>
    </location>
</feature>
<feature type="compositionally biased region" description="Basic and acidic residues" evidence="1">
    <location>
        <begin position="240"/>
        <end position="257"/>
    </location>
</feature>
<evidence type="ECO:0000313" key="2">
    <source>
        <dbReference type="EMBL" id="CAA9515110.1"/>
    </source>
</evidence>
<dbReference type="EC" id="2.1.1.80" evidence="2"/>
<proteinExistence type="predicted"/>
<name>A0A6J4T6B2_9SPHN</name>